<dbReference type="PROSITE" id="PS50056">
    <property type="entry name" value="TYR_PHOSPHATASE_2"/>
    <property type="match status" value="1"/>
</dbReference>
<dbReference type="SMART" id="SM00194">
    <property type="entry name" value="PTPc"/>
    <property type="match status" value="1"/>
</dbReference>
<feature type="non-terminal residue" evidence="6">
    <location>
        <position position="1"/>
    </location>
</feature>
<proteinExistence type="predicted"/>
<evidence type="ECO:0000313" key="7">
    <source>
        <dbReference type="Proteomes" id="UP000295264"/>
    </source>
</evidence>
<dbReference type="GO" id="GO:0004725">
    <property type="term" value="F:protein tyrosine phosphatase activity"/>
    <property type="evidence" value="ECO:0007669"/>
    <property type="project" value="InterPro"/>
</dbReference>
<dbReference type="InterPro" id="IPR000242">
    <property type="entry name" value="PTP_cat"/>
</dbReference>
<evidence type="ECO:0000259" key="5">
    <source>
        <dbReference type="PROSITE" id="PS50056"/>
    </source>
</evidence>
<dbReference type="SUPFAM" id="SSF52799">
    <property type="entry name" value="(Phosphotyrosine protein) phosphatases II"/>
    <property type="match status" value="1"/>
</dbReference>
<dbReference type="Pfam" id="PF00102">
    <property type="entry name" value="Y_phosphatase"/>
    <property type="match status" value="1"/>
</dbReference>
<dbReference type="GO" id="GO:0043235">
    <property type="term" value="C:receptor complex"/>
    <property type="evidence" value="ECO:0007669"/>
    <property type="project" value="TreeGrafter"/>
</dbReference>
<dbReference type="InterPro" id="IPR003595">
    <property type="entry name" value="Tyr_Pase_cat"/>
</dbReference>
<dbReference type="Proteomes" id="UP000295264">
    <property type="component" value="Unassembled WGS sequence"/>
</dbReference>
<dbReference type="SMART" id="SM00404">
    <property type="entry name" value="PTPc_motif"/>
    <property type="match status" value="1"/>
</dbReference>
<evidence type="ECO:0000256" key="1">
    <source>
        <dbReference type="ARBA" id="ARBA00022692"/>
    </source>
</evidence>
<evidence type="ECO:0008006" key="8">
    <source>
        <dbReference type="Google" id="ProtNLM"/>
    </source>
</evidence>
<protein>
    <recommendedName>
        <fullName evidence="8">Tyrosine-protein phosphatase domain-containing protein</fullName>
    </recommendedName>
</protein>
<accession>A0A484H3M9</accession>
<reference evidence="6 7" key="1">
    <citation type="journal article" date="2018" name="Genomics">
        <title>Molecular footprints of inshore aquatic adaptation in Indo-Pacific humpback dolphin (Sousa chinensis).</title>
        <authorList>
            <person name="Ming Y."/>
            <person name="Jian J."/>
            <person name="Yu F."/>
            <person name="Yu X."/>
            <person name="Wang J."/>
            <person name="Liu W."/>
        </authorList>
    </citation>
    <scope>NUCLEOTIDE SEQUENCE [LARGE SCALE GENOMIC DNA]</scope>
    <source>
        <strain evidence="6">MY-2018</strain>
        <tissue evidence="6">Skin</tissue>
    </source>
</reference>
<dbReference type="InterPro" id="IPR000387">
    <property type="entry name" value="Tyr_Pase_dom"/>
</dbReference>
<dbReference type="InterPro" id="IPR050713">
    <property type="entry name" value="RTP_Phos/Ushers"/>
</dbReference>
<feature type="domain" description="Tyrosine-protein phosphatase" evidence="4">
    <location>
        <begin position="1"/>
        <end position="244"/>
    </location>
</feature>
<sequence length="250" mass="28277">DGCRVRLTPLDGEPHSHYVNTSFIHQQGYTRPQEFITTQGLLKKTLEDFWQLAWEQQVRVVVMLTAGMESGRVLREHHWPADSTPVTHGHIVHLLAEEPEDEWTARDFQMQHVRTRERGWTVKQLQFTTRPDHSIPETPSSLLAFVDPVRERRGARPGAGRRGRWRVAGWAGEGPRFTALGPLTCSAGMGRSDTFVALSGLPQQLGEEDTVDVFHTVCALHLHRPLMIQTPSQYIFLHGCLLSRVLEGAP</sequence>
<dbReference type="EMBL" id="QWLN02000256">
    <property type="protein sequence ID" value="TEA42221.1"/>
    <property type="molecule type" value="Genomic_DNA"/>
</dbReference>
<evidence type="ECO:0000259" key="4">
    <source>
        <dbReference type="PROSITE" id="PS50055"/>
    </source>
</evidence>
<dbReference type="PANTHER" id="PTHR46957">
    <property type="entry name" value="CYTOKINE RECEPTOR"/>
    <property type="match status" value="1"/>
</dbReference>
<gene>
    <name evidence="6" type="ORF">DBR06_SOUSAS6810154</name>
</gene>
<feature type="domain" description="Tyrosine specific protein phosphatases" evidence="5">
    <location>
        <begin position="143"/>
        <end position="235"/>
    </location>
</feature>
<dbReference type="InterPro" id="IPR029021">
    <property type="entry name" value="Prot-tyrosine_phosphatase-like"/>
</dbReference>
<name>A0A484H3M9_SOUCH</name>
<keyword evidence="1" id="KW-0812">Transmembrane</keyword>
<evidence type="ECO:0000256" key="3">
    <source>
        <dbReference type="ARBA" id="ARBA00023180"/>
    </source>
</evidence>
<comment type="caution">
    <text evidence="6">The sequence shown here is derived from an EMBL/GenBank/DDBJ whole genome shotgun (WGS) entry which is preliminary data.</text>
</comment>
<dbReference type="PANTHER" id="PTHR46957:SF10">
    <property type="entry name" value="PROTEIN TYROSINE PHOSPHATASE, RECEPTOR TYPE, H"/>
    <property type="match status" value="1"/>
</dbReference>
<keyword evidence="3" id="KW-0325">Glycoprotein</keyword>
<dbReference type="PROSITE" id="PS50055">
    <property type="entry name" value="TYR_PHOSPHATASE_PTP"/>
    <property type="match status" value="1"/>
</dbReference>
<evidence type="ECO:0000256" key="2">
    <source>
        <dbReference type="ARBA" id="ARBA00022989"/>
    </source>
</evidence>
<keyword evidence="7" id="KW-1185">Reference proteome</keyword>
<evidence type="ECO:0000313" key="6">
    <source>
        <dbReference type="EMBL" id="TEA42221.1"/>
    </source>
</evidence>
<organism evidence="6 7">
    <name type="scientific">Sousa chinensis</name>
    <name type="common">Indo-pacific humpbacked dolphin</name>
    <name type="synonym">Steno chinensis</name>
    <dbReference type="NCBI Taxonomy" id="103600"/>
    <lineage>
        <taxon>Eukaryota</taxon>
        <taxon>Metazoa</taxon>
        <taxon>Chordata</taxon>
        <taxon>Craniata</taxon>
        <taxon>Vertebrata</taxon>
        <taxon>Euteleostomi</taxon>
        <taxon>Mammalia</taxon>
        <taxon>Eutheria</taxon>
        <taxon>Laurasiatheria</taxon>
        <taxon>Artiodactyla</taxon>
        <taxon>Whippomorpha</taxon>
        <taxon>Cetacea</taxon>
        <taxon>Odontoceti</taxon>
        <taxon>Delphinidae</taxon>
        <taxon>Sousa</taxon>
    </lineage>
</organism>
<keyword evidence="2" id="KW-1133">Transmembrane helix</keyword>
<dbReference type="AlphaFoldDB" id="A0A484H3M9"/>
<feature type="non-terminal residue" evidence="6">
    <location>
        <position position="250"/>
    </location>
</feature>
<keyword evidence="2" id="KW-0472">Membrane</keyword>
<dbReference type="PRINTS" id="PR00700">
    <property type="entry name" value="PRTYPHPHTASE"/>
</dbReference>
<dbReference type="Gene3D" id="3.90.190.10">
    <property type="entry name" value="Protein tyrosine phosphatase superfamily"/>
    <property type="match status" value="1"/>
</dbReference>